<protein>
    <submittedName>
        <fullName evidence="1">Uncharacterized protein</fullName>
    </submittedName>
</protein>
<dbReference type="InterPro" id="IPR027417">
    <property type="entry name" value="P-loop_NTPase"/>
</dbReference>
<reference evidence="1" key="1">
    <citation type="submission" date="2021-01" db="EMBL/GenBank/DDBJ databases">
        <authorList>
            <person name="Corre E."/>
            <person name="Pelletier E."/>
            <person name="Niang G."/>
            <person name="Scheremetjew M."/>
            <person name="Finn R."/>
            <person name="Kale V."/>
            <person name="Holt S."/>
            <person name="Cochrane G."/>
            <person name="Meng A."/>
            <person name="Brown T."/>
            <person name="Cohen L."/>
        </authorList>
    </citation>
    <scope>NUCLEOTIDE SEQUENCE</scope>
    <source>
        <strain evidence="1">Pbaha01</strain>
    </source>
</reference>
<dbReference type="AlphaFoldDB" id="A0A7S0A2T9"/>
<dbReference type="SUPFAM" id="SSF52540">
    <property type="entry name" value="P-loop containing nucleoside triphosphate hydrolases"/>
    <property type="match status" value="1"/>
</dbReference>
<dbReference type="EMBL" id="HBEG01010778">
    <property type="protein sequence ID" value="CAD8350981.1"/>
    <property type="molecule type" value="Transcribed_RNA"/>
</dbReference>
<sequence length="242" mass="27656">MYLLRQGQLRARAVRQLLGAHTRFLLLFREPVAAFCKYACRRARLGHQLMGVKERTQMQARVGAAAMNQAAQRLNEECIFKARTEQEVAAVPDSEASATTGQQRCAIMQRDYCVAEMLEPWLEEFPLRQFWLMRTPDIAENTLELLHNVSRFLQVPMYEYPEEVWRSRMHVRGAGKSKPPDEVPREMLNRCEAAQSAPGGYLAACNVKTEQLLHRRWQLPVAALDEAQHAEFMATLVRAGGD</sequence>
<evidence type="ECO:0000313" key="1">
    <source>
        <dbReference type="EMBL" id="CAD8350981.1"/>
    </source>
</evidence>
<dbReference type="Gene3D" id="3.40.50.300">
    <property type="entry name" value="P-loop containing nucleotide triphosphate hydrolases"/>
    <property type="match status" value="1"/>
</dbReference>
<proteinExistence type="predicted"/>
<gene>
    <name evidence="1" type="ORF">PBAH0796_LOCUS6348</name>
</gene>
<name>A0A7S0A2T9_9DINO</name>
<accession>A0A7S0A2T9</accession>
<organism evidence="1">
    <name type="scientific">Pyrodinium bahamense</name>
    <dbReference type="NCBI Taxonomy" id="73915"/>
    <lineage>
        <taxon>Eukaryota</taxon>
        <taxon>Sar</taxon>
        <taxon>Alveolata</taxon>
        <taxon>Dinophyceae</taxon>
        <taxon>Gonyaulacales</taxon>
        <taxon>Pyrocystaceae</taxon>
        <taxon>Pyrodinium</taxon>
    </lineage>
</organism>